<evidence type="ECO:0000313" key="2">
    <source>
        <dbReference type="Proteomes" id="UP000499080"/>
    </source>
</evidence>
<organism evidence="1 2">
    <name type="scientific">Araneus ventricosus</name>
    <name type="common">Orbweaver spider</name>
    <name type="synonym">Epeira ventricosa</name>
    <dbReference type="NCBI Taxonomy" id="182803"/>
    <lineage>
        <taxon>Eukaryota</taxon>
        <taxon>Metazoa</taxon>
        <taxon>Ecdysozoa</taxon>
        <taxon>Arthropoda</taxon>
        <taxon>Chelicerata</taxon>
        <taxon>Arachnida</taxon>
        <taxon>Araneae</taxon>
        <taxon>Araneomorphae</taxon>
        <taxon>Entelegynae</taxon>
        <taxon>Araneoidea</taxon>
        <taxon>Araneidae</taxon>
        <taxon>Araneus</taxon>
    </lineage>
</organism>
<keyword evidence="2" id="KW-1185">Reference proteome</keyword>
<comment type="caution">
    <text evidence="1">The sequence shown here is derived from an EMBL/GenBank/DDBJ whole genome shotgun (WGS) entry which is preliminary data.</text>
</comment>
<dbReference type="EMBL" id="BGPR01001168">
    <property type="protein sequence ID" value="GBM47136.1"/>
    <property type="molecule type" value="Genomic_DNA"/>
</dbReference>
<protein>
    <submittedName>
        <fullName evidence="1">Uncharacterized protein</fullName>
    </submittedName>
</protein>
<dbReference type="Proteomes" id="UP000499080">
    <property type="component" value="Unassembled WGS sequence"/>
</dbReference>
<accession>A0A4Y2G2X5</accession>
<sequence length="94" mass="11118">MRGVKVHWGSSKSDRYSKMKMEIMPVGLCMYQMKRIYLGIIPISSRCGTVLTRYHYDVVRHSEYRSSRCGTVLTRYLYDVVRHSEYRSKTVEIS</sequence>
<reference evidence="1 2" key="1">
    <citation type="journal article" date="2019" name="Sci. Rep.">
        <title>Orb-weaving spider Araneus ventricosus genome elucidates the spidroin gene catalogue.</title>
        <authorList>
            <person name="Kono N."/>
            <person name="Nakamura H."/>
            <person name="Ohtoshi R."/>
            <person name="Moran D.A.P."/>
            <person name="Shinohara A."/>
            <person name="Yoshida Y."/>
            <person name="Fujiwara M."/>
            <person name="Mori M."/>
            <person name="Tomita M."/>
            <person name="Arakawa K."/>
        </authorList>
    </citation>
    <scope>NUCLEOTIDE SEQUENCE [LARGE SCALE GENOMIC DNA]</scope>
</reference>
<gene>
    <name evidence="1" type="ORF">AVEN_139220_1</name>
</gene>
<evidence type="ECO:0000313" key="1">
    <source>
        <dbReference type="EMBL" id="GBM47136.1"/>
    </source>
</evidence>
<dbReference type="AlphaFoldDB" id="A0A4Y2G2X5"/>
<name>A0A4Y2G2X5_ARAVE</name>
<proteinExistence type="predicted"/>